<dbReference type="PANTHER" id="PTHR43741:SF4">
    <property type="entry name" value="FMN-DEPENDENT NADH:QUINONE OXIDOREDUCTASE"/>
    <property type="match status" value="1"/>
</dbReference>
<evidence type="ECO:0000313" key="4">
    <source>
        <dbReference type="Proteomes" id="UP000027345"/>
    </source>
</evidence>
<dbReference type="EMBL" id="JMQI01000026">
    <property type="protein sequence ID" value="KDN21846.1"/>
    <property type="molecule type" value="Genomic_DNA"/>
</dbReference>
<dbReference type="Pfam" id="PF02525">
    <property type="entry name" value="Flavodoxin_2"/>
    <property type="match status" value="1"/>
</dbReference>
<keyword evidence="4" id="KW-1185">Reference proteome</keyword>
<organism evidence="3 4">
    <name type="scientific">Amycolatopsis rifamycinica</name>
    <dbReference type="NCBI Taxonomy" id="287986"/>
    <lineage>
        <taxon>Bacteria</taxon>
        <taxon>Bacillati</taxon>
        <taxon>Actinomycetota</taxon>
        <taxon>Actinomycetes</taxon>
        <taxon>Pseudonocardiales</taxon>
        <taxon>Pseudonocardiaceae</taxon>
        <taxon>Amycolatopsis</taxon>
    </lineage>
</organism>
<evidence type="ECO:0000259" key="2">
    <source>
        <dbReference type="Pfam" id="PF02525"/>
    </source>
</evidence>
<name>A0A066U321_9PSEU</name>
<feature type="domain" description="Flavodoxin-like fold" evidence="2">
    <location>
        <begin position="1"/>
        <end position="173"/>
    </location>
</feature>
<reference evidence="3 4" key="1">
    <citation type="submission" date="2014-05" db="EMBL/GenBank/DDBJ databases">
        <title>Draft genome sequence of Amycolatopsis rifamycinica DSM 46095.</title>
        <authorList>
            <person name="Lal R."/>
            <person name="Saxena A."/>
            <person name="Kumari R."/>
            <person name="Mukherjee U."/>
            <person name="Singh P."/>
            <person name="Sangwan N."/>
            <person name="Mahato N.K."/>
        </authorList>
    </citation>
    <scope>NUCLEOTIDE SEQUENCE [LARGE SCALE GENOMIC DNA]</scope>
    <source>
        <strain evidence="3 4">DSM 46095</strain>
    </source>
</reference>
<dbReference type="SUPFAM" id="SSF52218">
    <property type="entry name" value="Flavoproteins"/>
    <property type="match status" value="1"/>
</dbReference>
<feature type="region of interest" description="Disordered" evidence="1">
    <location>
        <begin position="196"/>
        <end position="220"/>
    </location>
</feature>
<dbReference type="Proteomes" id="UP000027345">
    <property type="component" value="Unassembled WGS sequence"/>
</dbReference>
<evidence type="ECO:0000313" key="3">
    <source>
        <dbReference type="EMBL" id="KDN21846.1"/>
    </source>
</evidence>
<proteinExistence type="predicted"/>
<dbReference type="AlphaFoldDB" id="A0A066U321"/>
<dbReference type="Gene3D" id="3.40.50.360">
    <property type="match status" value="1"/>
</dbReference>
<dbReference type="STRING" id="287986.DV20_13020"/>
<dbReference type="InterPro" id="IPR003680">
    <property type="entry name" value="Flavodoxin_fold"/>
</dbReference>
<protein>
    <submittedName>
        <fullName evidence="3">ACP phosphodiesterase</fullName>
    </submittedName>
</protein>
<dbReference type="eggNOG" id="COG1182">
    <property type="taxonomic scope" value="Bacteria"/>
</dbReference>
<dbReference type="OrthoDB" id="9805013at2"/>
<gene>
    <name evidence="3" type="ORF">DV20_13020</name>
</gene>
<dbReference type="PANTHER" id="PTHR43741">
    <property type="entry name" value="FMN-DEPENDENT NADH-AZOREDUCTASE 1"/>
    <property type="match status" value="1"/>
</dbReference>
<dbReference type="InterPro" id="IPR050104">
    <property type="entry name" value="FMN-dep_NADH:Q_OxRdtase_AzoR1"/>
</dbReference>
<evidence type="ECO:0000256" key="1">
    <source>
        <dbReference type="SAM" id="MobiDB-lite"/>
    </source>
</evidence>
<dbReference type="RefSeq" id="WP_043779762.1">
    <property type="nucleotide sequence ID" value="NZ_JMQI01000026.1"/>
</dbReference>
<sequence length="220" mass="24075">MSLLRIDASIRHDGSASRALADIAEAQWLDTATDTRVVRREIGTTPLPSDAWAQTLAAGATPEDDRTPEQQSACDLVTTLVDELAEADAYLFAVPLYNFGVSQHFKIYADLVIADPRMSPGLTPVTAGKPGVLVTVQGGNYSPGTPREGWDHATAWMRRILEDVWQIDLEVVTREFTLVGVNPALDAFTDMAEDLKSSAEQRAHRTGRELAERQLKTASR</sequence>
<comment type="caution">
    <text evidence="3">The sequence shown here is derived from an EMBL/GenBank/DDBJ whole genome shotgun (WGS) entry which is preliminary data.</text>
</comment>
<dbReference type="InterPro" id="IPR029039">
    <property type="entry name" value="Flavoprotein-like_sf"/>
</dbReference>
<accession>A0A066U321</accession>